<organism evidence="3 4">
    <name type="scientific">Rhodanobacter humi</name>
    <dbReference type="NCBI Taxonomy" id="1888173"/>
    <lineage>
        <taxon>Bacteria</taxon>
        <taxon>Pseudomonadati</taxon>
        <taxon>Pseudomonadota</taxon>
        <taxon>Gammaproteobacteria</taxon>
        <taxon>Lysobacterales</taxon>
        <taxon>Rhodanobacteraceae</taxon>
        <taxon>Rhodanobacter</taxon>
    </lineage>
</organism>
<dbReference type="PANTHER" id="PTHR38590">
    <property type="entry name" value="BLL0828 PROTEIN"/>
    <property type="match status" value="1"/>
</dbReference>
<keyword evidence="3" id="KW-0255">Endonuclease</keyword>
<dbReference type="PANTHER" id="PTHR38590:SF1">
    <property type="entry name" value="BLL0828 PROTEIN"/>
    <property type="match status" value="1"/>
</dbReference>
<dbReference type="GO" id="GO:0004519">
    <property type="term" value="F:endonuclease activity"/>
    <property type="evidence" value="ECO:0007669"/>
    <property type="project" value="UniProtKB-KW"/>
</dbReference>
<keyword evidence="3" id="KW-0540">Nuclease</keyword>
<evidence type="ECO:0000313" key="4">
    <source>
        <dbReference type="Proteomes" id="UP001562159"/>
    </source>
</evidence>
<reference evidence="3 4" key="1">
    <citation type="submission" date="2024-07" db="EMBL/GenBank/DDBJ databases">
        <title>Molecular mechanisms and environmental adaptations of flagellar loss and biofilm growth of Rhodanobacter under environmental stress.</title>
        <authorList>
            <person name="Chen M."/>
        </authorList>
    </citation>
    <scope>NUCLEOTIDE SEQUENCE [LARGE SCALE GENOMIC DNA]</scope>
    <source>
        <strain evidence="3 4">RS22</strain>
    </source>
</reference>
<dbReference type="InterPro" id="IPR011335">
    <property type="entry name" value="Restrct_endonuc-II-like"/>
</dbReference>
<dbReference type="InterPro" id="IPR007569">
    <property type="entry name" value="DUF559"/>
</dbReference>
<dbReference type="CDD" id="cd01038">
    <property type="entry name" value="Endonuclease_DUF559"/>
    <property type="match status" value="1"/>
</dbReference>
<sequence>MKRLHVDRARRLRVGQTDAERKLWFFLRNRQLQGWKFRRQHEIDRYIADFACPDAGVIVELDGAQHGEQVAYDEARTRELASMGYRVLRFWDNDVLTNIDGVLEVIVEALASSGPSPQPSPQRGEGACDGD</sequence>
<evidence type="ECO:0000256" key="1">
    <source>
        <dbReference type="SAM" id="MobiDB-lite"/>
    </source>
</evidence>
<evidence type="ECO:0000259" key="2">
    <source>
        <dbReference type="Pfam" id="PF04480"/>
    </source>
</evidence>
<dbReference type="Gene3D" id="3.40.960.10">
    <property type="entry name" value="VSR Endonuclease"/>
    <property type="match status" value="1"/>
</dbReference>
<evidence type="ECO:0000313" key="3">
    <source>
        <dbReference type="EMBL" id="MEY2181795.1"/>
    </source>
</evidence>
<proteinExistence type="predicted"/>
<feature type="region of interest" description="Disordered" evidence="1">
    <location>
        <begin position="112"/>
        <end position="131"/>
    </location>
</feature>
<dbReference type="Proteomes" id="UP001562159">
    <property type="component" value="Unassembled WGS sequence"/>
</dbReference>
<dbReference type="EMBL" id="JBGBPY010000001">
    <property type="protein sequence ID" value="MEY2181795.1"/>
    <property type="molecule type" value="Genomic_DNA"/>
</dbReference>
<comment type="caution">
    <text evidence="3">The sequence shown here is derived from an EMBL/GenBank/DDBJ whole genome shotgun (WGS) entry which is preliminary data.</text>
</comment>
<keyword evidence="4" id="KW-1185">Reference proteome</keyword>
<dbReference type="InterPro" id="IPR047216">
    <property type="entry name" value="Endonuclease_DUF559_bact"/>
</dbReference>
<dbReference type="SUPFAM" id="SSF52980">
    <property type="entry name" value="Restriction endonuclease-like"/>
    <property type="match status" value="1"/>
</dbReference>
<gene>
    <name evidence="3" type="ORF">AB7878_05145</name>
</gene>
<dbReference type="Pfam" id="PF04480">
    <property type="entry name" value="DUF559"/>
    <property type="match status" value="1"/>
</dbReference>
<feature type="domain" description="DUF559" evidence="2">
    <location>
        <begin position="7"/>
        <end position="110"/>
    </location>
</feature>
<name>A0ABV4AN43_9GAMM</name>
<accession>A0ABV4AN43</accession>
<protein>
    <submittedName>
        <fullName evidence="3">Endonuclease domain-containing protein</fullName>
    </submittedName>
</protein>
<keyword evidence="3" id="KW-0378">Hydrolase</keyword>